<dbReference type="PANTHER" id="PTHR33738:SF21">
    <property type="entry name" value="TPRXL"/>
    <property type="match status" value="1"/>
</dbReference>
<proteinExistence type="predicted"/>
<dbReference type="Gramene" id="OE9A104303T1">
    <property type="protein sequence ID" value="OE9A104303C1"/>
    <property type="gene ID" value="OE9A104303"/>
</dbReference>
<organism evidence="1 2">
    <name type="scientific">Olea europaea subsp. europaea</name>
    <dbReference type="NCBI Taxonomy" id="158383"/>
    <lineage>
        <taxon>Eukaryota</taxon>
        <taxon>Viridiplantae</taxon>
        <taxon>Streptophyta</taxon>
        <taxon>Embryophyta</taxon>
        <taxon>Tracheophyta</taxon>
        <taxon>Spermatophyta</taxon>
        <taxon>Magnoliopsida</taxon>
        <taxon>eudicotyledons</taxon>
        <taxon>Gunneridae</taxon>
        <taxon>Pentapetalae</taxon>
        <taxon>asterids</taxon>
        <taxon>lamiids</taxon>
        <taxon>Lamiales</taxon>
        <taxon>Oleaceae</taxon>
        <taxon>Oleeae</taxon>
        <taxon>Olea</taxon>
    </lineage>
</organism>
<evidence type="ECO:0000313" key="2">
    <source>
        <dbReference type="Proteomes" id="UP000594638"/>
    </source>
</evidence>
<gene>
    <name evidence="1" type="ORF">OLEA9_A104303</name>
</gene>
<dbReference type="Proteomes" id="UP000594638">
    <property type="component" value="Unassembled WGS sequence"/>
</dbReference>
<dbReference type="OrthoDB" id="1733797at2759"/>
<dbReference type="AlphaFoldDB" id="A0A8S0TVA5"/>
<reference evidence="1 2" key="1">
    <citation type="submission" date="2019-12" db="EMBL/GenBank/DDBJ databases">
        <authorList>
            <person name="Alioto T."/>
            <person name="Alioto T."/>
            <person name="Gomez Garrido J."/>
        </authorList>
    </citation>
    <scope>NUCLEOTIDE SEQUENCE [LARGE SCALE GENOMIC DNA]</scope>
</reference>
<keyword evidence="2" id="KW-1185">Reference proteome</keyword>
<accession>A0A8S0TVA5</accession>
<name>A0A8S0TVA5_OLEEU</name>
<sequence>MEKAKQMSELSSSFTAVLFGPNDSSKPSSSGFVESIFGPNNKYGNSDHMSQRSKESFNKKEMSSIPYHYNSSIYYGAQDVYSPTSQNTIPQHNTFNKDAGDFASRGNWWKGKNYFCRTF</sequence>
<comment type="caution">
    <text evidence="1">The sequence shown here is derived from an EMBL/GenBank/DDBJ whole genome shotgun (WGS) entry which is preliminary data.</text>
</comment>
<dbReference type="PANTHER" id="PTHR33738">
    <property type="entry name" value="EMB|CAB82975.1"/>
    <property type="match status" value="1"/>
</dbReference>
<dbReference type="EMBL" id="CACTIH010007334">
    <property type="protein sequence ID" value="CAA3010095.1"/>
    <property type="molecule type" value="Genomic_DNA"/>
</dbReference>
<protein>
    <submittedName>
        <fullName evidence="1">Uncharacterized protein</fullName>
    </submittedName>
</protein>
<evidence type="ECO:0000313" key="1">
    <source>
        <dbReference type="EMBL" id="CAA3010095.1"/>
    </source>
</evidence>